<feature type="compositionally biased region" description="Basic residues" evidence="13">
    <location>
        <begin position="404"/>
        <end position="417"/>
    </location>
</feature>
<evidence type="ECO:0000256" key="6">
    <source>
        <dbReference type="ARBA" id="ARBA00036735"/>
    </source>
</evidence>
<reference evidence="14 15" key="1">
    <citation type="submission" date="2018-02" db="EMBL/GenBank/DDBJ databases">
        <title>Draft genome sequences of Elsinoe sp., causing black scab on jojoba.</title>
        <authorList>
            <person name="Stodart B."/>
            <person name="Jeffress S."/>
            <person name="Ash G."/>
            <person name="Arun Chinnappa K."/>
        </authorList>
    </citation>
    <scope>NUCLEOTIDE SEQUENCE [LARGE SCALE GENOMIC DNA]</scope>
    <source>
        <strain evidence="14 15">Hillstone_2</strain>
    </source>
</reference>
<keyword evidence="3" id="KW-0202">Cytokine</keyword>
<evidence type="ECO:0000256" key="4">
    <source>
        <dbReference type="ARBA" id="ARBA00022525"/>
    </source>
</evidence>
<dbReference type="EC" id="5.3.3.12" evidence="8"/>
<keyword evidence="4" id="KW-0964">Secreted</keyword>
<feature type="region of interest" description="Disordered" evidence="13">
    <location>
        <begin position="307"/>
        <end position="330"/>
    </location>
</feature>
<dbReference type="SUPFAM" id="SSF55331">
    <property type="entry name" value="Tautomerase/MIF"/>
    <property type="match status" value="1"/>
</dbReference>
<dbReference type="EC" id="5.3.2.1" evidence="9"/>
<feature type="region of interest" description="Disordered" evidence="13">
    <location>
        <begin position="348"/>
        <end position="417"/>
    </location>
</feature>
<comment type="similarity">
    <text evidence="2">Belongs to the MIF family.</text>
</comment>
<sequence>MADLDLRPGAQRPITRYHQPMDKIGEFLSPAEAEFAYEGAEKEIFFLPDRNPRPMSGKIDSPLDVIDEEHLGRPLVSPLDNAFPLPPSSRPRDTVLSSASTLLPFLNEHIREIVPIFIELRTNVIVKDEFSLVTKLSSLLAQIYCSSEDGVIINVDHSACLMLAGSFDPAYMLTITTTPSQLDHDINGSNTIQIQRLMHQLLSVPAHRGLLRFHAILEENVGMAGTTVATLNHRTPRQLYDARQTITSGSVPETEGFGAANGSNPIAPAANLANKVLRQQISSMSVPDRKLSLRSDVSDLTIAERSPRPDFLDSAPSNEHRRHHSDMVLNFHKPRPISTYSSRFREDSVDWRPTMPTPSSEDQQLTFFPSGTETSSIDEAASGDSGMPPPPPIPHNRSEASSVKARKRRSLFAVFKR</sequence>
<evidence type="ECO:0000256" key="3">
    <source>
        <dbReference type="ARBA" id="ARBA00022514"/>
    </source>
</evidence>
<evidence type="ECO:0000313" key="14">
    <source>
        <dbReference type="EMBL" id="TKX19284.1"/>
    </source>
</evidence>
<gene>
    <name evidence="14" type="ORF">C1H76_8469</name>
</gene>
<accession>A0A4U7AUH3</accession>
<dbReference type="InterPro" id="IPR001398">
    <property type="entry name" value="Macrophage_inhib_fac"/>
</dbReference>
<protein>
    <recommendedName>
        <fullName evidence="12">L-dopachrome isomerase</fullName>
        <ecNumber evidence="9">5.3.2.1</ecNumber>
        <ecNumber evidence="8">5.3.3.12</ecNumber>
    </recommendedName>
    <alternativeName>
        <fullName evidence="10">L-dopachrome tautomerase</fullName>
    </alternativeName>
    <alternativeName>
        <fullName evidence="11">Phenylpyruvate tautomerase</fullName>
    </alternativeName>
</protein>
<dbReference type="Gene3D" id="3.30.429.10">
    <property type="entry name" value="Macrophage Migration Inhibitory Factor"/>
    <property type="match status" value="1"/>
</dbReference>
<feature type="compositionally biased region" description="Polar residues" evidence="13">
    <location>
        <begin position="357"/>
        <end position="377"/>
    </location>
</feature>
<comment type="subcellular location">
    <subcellularLocation>
        <location evidence="1">Secreted</location>
    </subcellularLocation>
</comment>
<dbReference type="EMBL" id="PTQR01000116">
    <property type="protein sequence ID" value="TKX19284.1"/>
    <property type="molecule type" value="Genomic_DNA"/>
</dbReference>
<evidence type="ECO:0000256" key="2">
    <source>
        <dbReference type="ARBA" id="ARBA00005851"/>
    </source>
</evidence>
<dbReference type="AlphaFoldDB" id="A0A4U7AUH3"/>
<dbReference type="PANTHER" id="PTHR11954:SF6">
    <property type="entry name" value="MACROPHAGE MIGRATION INHIBITORY FACTOR"/>
    <property type="match status" value="1"/>
</dbReference>
<evidence type="ECO:0000256" key="9">
    <source>
        <dbReference type="ARBA" id="ARBA00039086"/>
    </source>
</evidence>
<dbReference type="Proteomes" id="UP000308133">
    <property type="component" value="Unassembled WGS sequence"/>
</dbReference>
<evidence type="ECO:0000256" key="10">
    <source>
        <dbReference type="ARBA" id="ARBA00041631"/>
    </source>
</evidence>
<dbReference type="GO" id="GO:0005576">
    <property type="term" value="C:extracellular region"/>
    <property type="evidence" value="ECO:0007669"/>
    <property type="project" value="UniProtKB-SubCell"/>
</dbReference>
<name>A0A4U7AUH3_9PEZI</name>
<dbReference type="PANTHER" id="PTHR11954">
    <property type="entry name" value="D-DOPACHROME DECARBOXYLASE"/>
    <property type="match status" value="1"/>
</dbReference>
<dbReference type="Pfam" id="PF01187">
    <property type="entry name" value="MIF"/>
    <property type="match status" value="1"/>
</dbReference>
<dbReference type="InterPro" id="IPR014347">
    <property type="entry name" value="Tautomerase/MIF_sf"/>
</dbReference>
<dbReference type="GO" id="GO:0050178">
    <property type="term" value="F:phenylpyruvate tautomerase activity"/>
    <property type="evidence" value="ECO:0007669"/>
    <property type="project" value="UniProtKB-EC"/>
</dbReference>
<evidence type="ECO:0000256" key="13">
    <source>
        <dbReference type="SAM" id="MobiDB-lite"/>
    </source>
</evidence>
<comment type="caution">
    <text evidence="14">The sequence shown here is derived from an EMBL/GenBank/DDBJ whole genome shotgun (WGS) entry which is preliminary data.</text>
</comment>
<evidence type="ECO:0000256" key="11">
    <source>
        <dbReference type="ARBA" id="ARBA00041912"/>
    </source>
</evidence>
<dbReference type="GO" id="GO:0004167">
    <property type="term" value="F:dopachrome isomerase activity"/>
    <property type="evidence" value="ECO:0007669"/>
    <property type="project" value="UniProtKB-EC"/>
</dbReference>
<evidence type="ECO:0000256" key="7">
    <source>
        <dbReference type="ARBA" id="ARBA00036823"/>
    </source>
</evidence>
<evidence type="ECO:0000256" key="1">
    <source>
        <dbReference type="ARBA" id="ARBA00004613"/>
    </source>
</evidence>
<keyword evidence="5" id="KW-0413">Isomerase</keyword>
<comment type="catalytic activity">
    <reaction evidence="7">
        <text>L-dopachrome = 5,6-dihydroxyindole-2-carboxylate</text>
        <dbReference type="Rhea" id="RHEA:13041"/>
        <dbReference type="ChEBI" id="CHEBI:16875"/>
        <dbReference type="ChEBI" id="CHEBI:57509"/>
        <dbReference type="EC" id="5.3.3.12"/>
    </reaction>
</comment>
<evidence type="ECO:0000256" key="5">
    <source>
        <dbReference type="ARBA" id="ARBA00023235"/>
    </source>
</evidence>
<evidence type="ECO:0000256" key="12">
    <source>
        <dbReference type="ARBA" id="ARBA00042730"/>
    </source>
</evidence>
<evidence type="ECO:0000256" key="8">
    <source>
        <dbReference type="ARBA" id="ARBA00038932"/>
    </source>
</evidence>
<evidence type="ECO:0000313" key="15">
    <source>
        <dbReference type="Proteomes" id="UP000308133"/>
    </source>
</evidence>
<comment type="catalytic activity">
    <reaction evidence="6">
        <text>3-phenylpyruvate = enol-phenylpyruvate</text>
        <dbReference type="Rhea" id="RHEA:17097"/>
        <dbReference type="ChEBI" id="CHEBI:16815"/>
        <dbReference type="ChEBI" id="CHEBI:18005"/>
        <dbReference type="EC" id="5.3.2.1"/>
    </reaction>
</comment>
<organism evidence="14 15">
    <name type="scientific">Elsinoe australis</name>
    <dbReference type="NCBI Taxonomy" id="40998"/>
    <lineage>
        <taxon>Eukaryota</taxon>
        <taxon>Fungi</taxon>
        <taxon>Dikarya</taxon>
        <taxon>Ascomycota</taxon>
        <taxon>Pezizomycotina</taxon>
        <taxon>Dothideomycetes</taxon>
        <taxon>Dothideomycetidae</taxon>
        <taxon>Myriangiales</taxon>
        <taxon>Elsinoaceae</taxon>
        <taxon>Elsinoe</taxon>
    </lineage>
</organism>
<proteinExistence type="inferred from homology"/>